<organism evidence="2 3">
    <name type="scientific">Galeopterus variegatus</name>
    <name type="common">Malayan flying lemur</name>
    <name type="synonym">Cynocephalus variegatus</name>
    <dbReference type="NCBI Taxonomy" id="482537"/>
    <lineage>
        <taxon>Eukaryota</taxon>
        <taxon>Metazoa</taxon>
        <taxon>Chordata</taxon>
        <taxon>Craniata</taxon>
        <taxon>Vertebrata</taxon>
        <taxon>Euteleostomi</taxon>
        <taxon>Mammalia</taxon>
        <taxon>Eutheria</taxon>
        <taxon>Euarchontoglires</taxon>
        <taxon>Dermoptera</taxon>
        <taxon>Cynocephalidae</taxon>
        <taxon>Galeopterus</taxon>
    </lineage>
</organism>
<sequence>MGLPIRLVGAVNRNDIIHRTVQQGDFSLSEAVNPTLASAMDIQVPYNMERIFWLLSGSDSQVTRALMEQFERTQSLNLPRDLHSKVSHYPHTTEKGKSAAT</sequence>
<feature type="compositionally biased region" description="Basic and acidic residues" evidence="1">
    <location>
        <begin position="91"/>
        <end position="101"/>
    </location>
</feature>
<dbReference type="RefSeq" id="XP_008563919.1">
    <property type="nucleotide sequence ID" value="XM_008565697.1"/>
</dbReference>
<evidence type="ECO:0000313" key="2">
    <source>
        <dbReference type="Proteomes" id="UP000694923"/>
    </source>
</evidence>
<dbReference type="PANTHER" id="PTHR42690:SF1">
    <property type="entry name" value="THREONINE SYNTHASE-LIKE 2"/>
    <property type="match status" value="1"/>
</dbReference>
<dbReference type="PANTHER" id="PTHR42690">
    <property type="entry name" value="THREONINE SYNTHASE FAMILY MEMBER"/>
    <property type="match status" value="1"/>
</dbReference>
<dbReference type="Proteomes" id="UP000694923">
    <property type="component" value="Unplaced"/>
</dbReference>
<dbReference type="InterPro" id="IPR051166">
    <property type="entry name" value="Threonine_Synthase"/>
</dbReference>
<dbReference type="GeneID" id="103584875"/>
<reference evidence="3" key="1">
    <citation type="submission" date="2025-08" db="UniProtKB">
        <authorList>
            <consortium name="RefSeq"/>
        </authorList>
    </citation>
    <scope>IDENTIFICATION</scope>
</reference>
<dbReference type="InterPro" id="IPR036052">
    <property type="entry name" value="TrpB-like_PALP_sf"/>
</dbReference>
<accession>A0ABM0Q6C8</accession>
<feature type="region of interest" description="Disordered" evidence="1">
    <location>
        <begin position="78"/>
        <end position="101"/>
    </location>
</feature>
<proteinExistence type="predicted"/>
<evidence type="ECO:0000313" key="3">
    <source>
        <dbReference type="RefSeq" id="XP_008563919.1"/>
    </source>
</evidence>
<keyword evidence="2" id="KW-1185">Reference proteome</keyword>
<feature type="non-terminal residue" evidence="3">
    <location>
        <position position="101"/>
    </location>
</feature>
<name>A0ABM0Q6C8_GALVR</name>
<dbReference type="Gene3D" id="3.40.50.1100">
    <property type="match status" value="1"/>
</dbReference>
<gene>
    <name evidence="3" type="primary">LOC103584875</name>
</gene>
<evidence type="ECO:0000256" key="1">
    <source>
        <dbReference type="SAM" id="MobiDB-lite"/>
    </source>
</evidence>
<protein>
    <submittedName>
        <fullName evidence="3">Threonine synthase-like 2</fullName>
    </submittedName>
</protein>
<dbReference type="SUPFAM" id="SSF53686">
    <property type="entry name" value="Tryptophan synthase beta subunit-like PLP-dependent enzymes"/>
    <property type="match status" value="1"/>
</dbReference>